<dbReference type="GeneID" id="92849221"/>
<dbReference type="RefSeq" id="WP_050766074.1">
    <property type="nucleotide sequence ID" value="NZ_AAVN02000001.1"/>
</dbReference>
<dbReference type="InterPro" id="IPR007553">
    <property type="entry name" value="2-thiour_desulf"/>
</dbReference>
<reference evidence="1 2" key="1">
    <citation type="submission" date="2020-01" db="EMBL/GenBank/DDBJ databases">
        <title>Complete genome sequence of Collinsella aerofaciens JCM 10188(T).</title>
        <authorList>
            <person name="Tourlousse D.M."/>
            <person name="Sakamoto M."/>
            <person name="Miura T."/>
            <person name="Narita K."/>
            <person name="Ohashi A."/>
            <person name="Uchino Y."/>
            <person name="Yamazoe A."/>
            <person name="Kameyama K."/>
            <person name="Terauchi J."/>
            <person name="Ohkuma M."/>
            <person name="Kawasaki H."/>
            <person name="Sekiguchi Y."/>
        </authorList>
    </citation>
    <scope>NUCLEOTIDE SEQUENCE [LARGE SCALE GENOMIC DNA]</scope>
    <source>
        <strain evidence="1 2">JCM 10188</strain>
    </source>
</reference>
<evidence type="ECO:0000313" key="1">
    <source>
        <dbReference type="EMBL" id="QIA33190.1"/>
    </source>
</evidence>
<dbReference type="Pfam" id="PF04463">
    <property type="entry name" value="2-thiour_desulf"/>
    <property type="match status" value="1"/>
</dbReference>
<gene>
    <name evidence="1" type="ORF">GXM19_02200</name>
</gene>
<accession>A0A858B356</accession>
<name>A0A858B356_COLAA</name>
<dbReference type="EMBL" id="CP048433">
    <property type="protein sequence ID" value="QIA33190.1"/>
    <property type="molecule type" value="Genomic_DNA"/>
</dbReference>
<protein>
    <submittedName>
        <fullName evidence="1">DUF523 domain-containing protein</fullName>
    </submittedName>
</protein>
<proteinExistence type="predicted"/>
<dbReference type="PANTHER" id="PTHR30087:SF1">
    <property type="entry name" value="HYPOTHETICAL CYTOSOLIC PROTEIN"/>
    <property type="match status" value="1"/>
</dbReference>
<dbReference type="Proteomes" id="UP000464211">
    <property type="component" value="Chromosome"/>
</dbReference>
<dbReference type="AlphaFoldDB" id="A0A858B356"/>
<dbReference type="PANTHER" id="PTHR30087">
    <property type="entry name" value="INNER MEMBRANE PROTEIN"/>
    <property type="match status" value="1"/>
</dbReference>
<sequence>MKIVVSACLMGESCKYNGLDNYHRELVEACERTGTEVLLVCPEVFGGLPTPRNPSEIVDGEVRTCEGISVDREFRLGAERALDMCEQAGGPSQIAACVLQDRSPSCGVGRIYDGTFSGTLTPGNGVFVDLLLRHGYRVIPASEFDPSMLEHCPQHSNPTLPHG</sequence>
<evidence type="ECO:0000313" key="2">
    <source>
        <dbReference type="Proteomes" id="UP000464211"/>
    </source>
</evidence>
<organism evidence="1 2">
    <name type="scientific">Collinsella aerofaciens (strain ATCC 25986 / DSM 3979 / JCM 10188 / KCTC 3647 / NCTC 11838 / VPI 1003)</name>
    <dbReference type="NCBI Taxonomy" id="411903"/>
    <lineage>
        <taxon>Bacteria</taxon>
        <taxon>Bacillati</taxon>
        <taxon>Actinomycetota</taxon>
        <taxon>Coriobacteriia</taxon>
        <taxon>Coriobacteriales</taxon>
        <taxon>Coriobacteriaceae</taxon>
        <taxon>Collinsella</taxon>
    </lineage>
</organism>